<feature type="compositionally biased region" description="Basic and acidic residues" evidence="1">
    <location>
        <begin position="167"/>
        <end position="180"/>
    </location>
</feature>
<evidence type="ECO:0000313" key="3">
    <source>
        <dbReference type="Proteomes" id="UP000033054"/>
    </source>
</evidence>
<dbReference type="HOGENOM" id="CLU_696195_0_0_10"/>
<dbReference type="EMBL" id="CP010429">
    <property type="protein sequence ID" value="AKD56080.1"/>
    <property type="molecule type" value="Genomic_DNA"/>
</dbReference>
<feature type="region of interest" description="Disordered" evidence="1">
    <location>
        <begin position="1"/>
        <end position="27"/>
    </location>
</feature>
<proteinExistence type="predicted"/>
<name>A0A0E3ZVE0_9BACT</name>
<protein>
    <submittedName>
        <fullName evidence="2">Uncharacterized protein</fullName>
    </submittedName>
</protein>
<feature type="region of interest" description="Disordered" evidence="1">
    <location>
        <begin position="152"/>
        <end position="180"/>
    </location>
</feature>
<dbReference type="Proteomes" id="UP000033054">
    <property type="component" value="Chromosome"/>
</dbReference>
<accession>A0A0E3ZVE0</accession>
<evidence type="ECO:0000256" key="1">
    <source>
        <dbReference type="SAM" id="MobiDB-lite"/>
    </source>
</evidence>
<evidence type="ECO:0000313" key="2">
    <source>
        <dbReference type="EMBL" id="AKD56080.1"/>
    </source>
</evidence>
<dbReference type="PATRIC" id="fig|1379870.5.peg.3354"/>
<gene>
    <name evidence="2" type="ORF">SD10_15430</name>
</gene>
<organism evidence="2 3">
    <name type="scientific">Spirosoma radiotolerans</name>
    <dbReference type="NCBI Taxonomy" id="1379870"/>
    <lineage>
        <taxon>Bacteria</taxon>
        <taxon>Pseudomonadati</taxon>
        <taxon>Bacteroidota</taxon>
        <taxon>Cytophagia</taxon>
        <taxon>Cytophagales</taxon>
        <taxon>Cytophagaceae</taxon>
        <taxon>Spirosoma</taxon>
    </lineage>
</organism>
<reference evidence="2 3" key="1">
    <citation type="journal article" date="2014" name="Curr. Microbiol.">
        <title>Spirosoma radiotolerans sp. nov., a gamma-radiation-resistant bacterium isolated from gamma ray-irradiated soil.</title>
        <authorList>
            <person name="Lee J.J."/>
            <person name="Srinivasan S."/>
            <person name="Lim S."/>
            <person name="Joe M."/>
            <person name="Im S."/>
            <person name="Bae S.I."/>
            <person name="Park K.R."/>
            <person name="Han J.H."/>
            <person name="Park S.H."/>
            <person name="Joo B.M."/>
            <person name="Park S.J."/>
            <person name="Kim M.K."/>
        </authorList>
    </citation>
    <scope>NUCLEOTIDE SEQUENCE [LARGE SCALE GENOMIC DNA]</scope>
    <source>
        <strain evidence="2 3">DG5A</strain>
    </source>
</reference>
<dbReference type="RefSeq" id="WP_046574846.1">
    <property type="nucleotide sequence ID" value="NZ_CP010429.1"/>
</dbReference>
<dbReference type="KEGG" id="srd:SD10_15430"/>
<sequence length="396" mass="44882">MPHTNRNLDRRVTRKKKNTASAGSNATARIPATKRNTVLEQAYQQRLILHAPRVKDRPVVGLPAVYGHWGRNQINTNNRLKTKPYRMPQIQHQANFGGTGLDEMVSTDTVASIVELMNKNGSTRKHIMNVTELLSREREEVRYLLWTTKDTERPLSGHPGSLSKSQTDMRRGLTGGHGDKDNIRANWVLNQYKSGAGTEQEKLADTIIMASIMTNQLFSEPFAQLDTVSPTSTALNAYHPVHGRMYNRALNGSVTKTDGFRRAAINTHNARERRKWATADRLMRRGYHHLVDPEIHQWITKGEGWADGLHMYMKEVGGEKITDSGPTSSTAYVAQKTDRQLTMSEWNTAVQNKTMQPAIGKPRPLMSQVTPLPLVTIKARPLKQQKLTHYFKRRHK</sequence>
<dbReference type="AlphaFoldDB" id="A0A0E3ZVE0"/>
<keyword evidence="3" id="KW-1185">Reference proteome</keyword>
<feature type="compositionally biased region" description="Basic and acidic residues" evidence="1">
    <location>
        <begin position="1"/>
        <end position="11"/>
    </location>
</feature>